<evidence type="ECO:0000256" key="2">
    <source>
        <dbReference type="SAM" id="Phobius"/>
    </source>
</evidence>
<feature type="region of interest" description="Disordered" evidence="1">
    <location>
        <begin position="52"/>
        <end position="84"/>
    </location>
</feature>
<sequence length="169" mass="18632">MSVERKRQEQLAMNEGPRTACAQAQMFPNSRLWSLNVWARLSRIVELSNTGDGSDFDTDSDGSEGEGSGSSSSISHSPIPQNKAAKGCGYGSRIHCRSQEALVVRAERIRSLVWEVSVLTMIWIMIPCFGIFILTLVRILILVLIRIPILVPGPPGPEDCLARHYSHSV</sequence>
<name>A0AA40ACS2_9PEZI</name>
<feature type="transmembrane region" description="Helical" evidence="2">
    <location>
        <begin position="118"/>
        <end position="145"/>
    </location>
</feature>
<organism evidence="3 4">
    <name type="scientific">Lasiosphaeria miniovina</name>
    <dbReference type="NCBI Taxonomy" id="1954250"/>
    <lineage>
        <taxon>Eukaryota</taxon>
        <taxon>Fungi</taxon>
        <taxon>Dikarya</taxon>
        <taxon>Ascomycota</taxon>
        <taxon>Pezizomycotina</taxon>
        <taxon>Sordariomycetes</taxon>
        <taxon>Sordariomycetidae</taxon>
        <taxon>Sordariales</taxon>
        <taxon>Lasiosphaeriaceae</taxon>
        <taxon>Lasiosphaeria</taxon>
    </lineage>
</organism>
<accession>A0AA40ACS2</accession>
<protein>
    <submittedName>
        <fullName evidence="3">Uncharacterized protein</fullName>
    </submittedName>
</protein>
<dbReference type="EMBL" id="JAUIRO010000005">
    <property type="protein sequence ID" value="KAK0713323.1"/>
    <property type="molecule type" value="Genomic_DNA"/>
</dbReference>
<keyword evidence="4" id="KW-1185">Reference proteome</keyword>
<feature type="compositionally biased region" description="Acidic residues" evidence="1">
    <location>
        <begin position="54"/>
        <end position="64"/>
    </location>
</feature>
<keyword evidence="2" id="KW-0472">Membrane</keyword>
<keyword evidence="2" id="KW-0812">Transmembrane</keyword>
<dbReference type="Proteomes" id="UP001172101">
    <property type="component" value="Unassembled WGS sequence"/>
</dbReference>
<dbReference type="GeneID" id="85323400"/>
<gene>
    <name evidence="3" type="ORF">B0T26DRAFT_677670</name>
</gene>
<reference evidence="3" key="1">
    <citation type="submission" date="2023-06" db="EMBL/GenBank/DDBJ databases">
        <title>Genome-scale phylogeny and comparative genomics of the fungal order Sordariales.</title>
        <authorList>
            <consortium name="Lawrence Berkeley National Laboratory"/>
            <person name="Hensen N."/>
            <person name="Bonometti L."/>
            <person name="Westerberg I."/>
            <person name="Brannstrom I.O."/>
            <person name="Guillou S."/>
            <person name="Cros-Aarteil S."/>
            <person name="Calhoun S."/>
            <person name="Haridas S."/>
            <person name="Kuo A."/>
            <person name="Mondo S."/>
            <person name="Pangilinan J."/>
            <person name="Riley R."/>
            <person name="LaButti K."/>
            <person name="Andreopoulos B."/>
            <person name="Lipzen A."/>
            <person name="Chen C."/>
            <person name="Yanf M."/>
            <person name="Daum C."/>
            <person name="Ng V."/>
            <person name="Clum A."/>
            <person name="Steindorff A."/>
            <person name="Ohm R."/>
            <person name="Martin F."/>
            <person name="Silar P."/>
            <person name="Natvig D."/>
            <person name="Lalanne C."/>
            <person name="Gautier V."/>
            <person name="Ament-velasquez S.L."/>
            <person name="Kruys A."/>
            <person name="Hutchinson M.I."/>
            <person name="Powell A.J."/>
            <person name="Barry K."/>
            <person name="Miller A.N."/>
            <person name="Grigoriev I.V."/>
            <person name="Debuchy R."/>
            <person name="Gladieux P."/>
            <person name="Thoren M.H."/>
            <person name="Johannesson H."/>
        </authorList>
    </citation>
    <scope>NUCLEOTIDE SEQUENCE</scope>
    <source>
        <strain evidence="3">SMH2392-1A</strain>
    </source>
</reference>
<comment type="caution">
    <text evidence="3">The sequence shown here is derived from an EMBL/GenBank/DDBJ whole genome shotgun (WGS) entry which is preliminary data.</text>
</comment>
<proteinExistence type="predicted"/>
<evidence type="ECO:0000256" key="1">
    <source>
        <dbReference type="SAM" id="MobiDB-lite"/>
    </source>
</evidence>
<keyword evidence="2" id="KW-1133">Transmembrane helix</keyword>
<dbReference type="AlphaFoldDB" id="A0AA40ACS2"/>
<evidence type="ECO:0000313" key="3">
    <source>
        <dbReference type="EMBL" id="KAK0713323.1"/>
    </source>
</evidence>
<dbReference type="RefSeq" id="XP_060294646.1">
    <property type="nucleotide sequence ID" value="XM_060440130.1"/>
</dbReference>
<evidence type="ECO:0000313" key="4">
    <source>
        <dbReference type="Proteomes" id="UP001172101"/>
    </source>
</evidence>